<feature type="domain" description="Multidrug resistance protein MdtA-like alpha-helical hairpin" evidence="3">
    <location>
        <begin position="102"/>
        <end position="162"/>
    </location>
</feature>
<sequence>MKIKYIVYTILALGLAYLIYHRISENKSETAKDNGPKKPTALSGIVATPQNFENNLEIAGSIEANEQVDIRSEVSGIVEKILFSEGNHVSQGQVLFTVNDIELRAQLSKAQTAQSLASENARRAKLLLDKEAISKEEFDIATADFKSAKAETQLIQAQIGKASVRAPFSGTIGLRAISPGTYVDPTTVIAKLVNSSQVKITFSVPEKYASQIKTGSEIAFTIAGQDKKFSAKIYAIEPEIATDTRTLRLRAIAQNPDGKLLPGTFANVLLPLQQIANAIVVPTEAVVPVQNGKKVFISKDGKAKEVMVETATRTQAEILVLSGIKAGDTVITTGVMTLKDSTPVKVSIQKQITK</sequence>
<dbReference type="Gene3D" id="1.10.287.470">
    <property type="entry name" value="Helix hairpin bin"/>
    <property type="match status" value="1"/>
</dbReference>
<evidence type="ECO:0000259" key="5">
    <source>
        <dbReference type="Pfam" id="PF25954"/>
    </source>
</evidence>
<dbReference type="Pfam" id="PF25917">
    <property type="entry name" value="BSH_RND"/>
    <property type="match status" value="1"/>
</dbReference>
<dbReference type="Gene3D" id="2.40.50.100">
    <property type="match status" value="1"/>
</dbReference>
<reference evidence="7" key="1">
    <citation type="submission" date="2020-02" db="EMBL/GenBank/DDBJ databases">
        <title>Flavobacterium sp. genome.</title>
        <authorList>
            <person name="Jung H.S."/>
            <person name="Baek J.H."/>
            <person name="Jeon C.O."/>
        </authorList>
    </citation>
    <scope>NUCLEOTIDE SEQUENCE</scope>
    <source>
        <strain evidence="7">SE-s28</strain>
    </source>
</reference>
<dbReference type="Pfam" id="PF25876">
    <property type="entry name" value="HH_MFP_RND"/>
    <property type="match status" value="1"/>
</dbReference>
<gene>
    <name evidence="7" type="ORF">G6047_12570</name>
</gene>
<feature type="transmembrane region" description="Helical" evidence="2">
    <location>
        <begin position="5"/>
        <end position="23"/>
    </location>
</feature>
<dbReference type="PANTHER" id="PTHR30469:SF36">
    <property type="entry name" value="BLL3903 PROTEIN"/>
    <property type="match status" value="1"/>
</dbReference>
<dbReference type="RefSeq" id="WP_169527977.1">
    <property type="nucleotide sequence ID" value="NZ_JAAMPU010000107.1"/>
</dbReference>
<protein>
    <submittedName>
        <fullName evidence="7">Efflux RND transporter periplasmic adaptor subunit</fullName>
    </submittedName>
</protein>
<dbReference type="AlphaFoldDB" id="A0A972FP74"/>
<dbReference type="FunFam" id="2.40.30.170:FF:000010">
    <property type="entry name" value="Efflux RND transporter periplasmic adaptor subunit"/>
    <property type="match status" value="1"/>
</dbReference>
<evidence type="ECO:0000313" key="8">
    <source>
        <dbReference type="Proteomes" id="UP000712080"/>
    </source>
</evidence>
<dbReference type="InterPro" id="IPR058637">
    <property type="entry name" value="YknX-like_C"/>
</dbReference>
<dbReference type="InterPro" id="IPR006143">
    <property type="entry name" value="RND_pump_MFP"/>
</dbReference>
<dbReference type="GO" id="GO:1990281">
    <property type="term" value="C:efflux pump complex"/>
    <property type="evidence" value="ECO:0007669"/>
    <property type="project" value="TreeGrafter"/>
</dbReference>
<keyword evidence="8" id="KW-1185">Reference proteome</keyword>
<evidence type="ECO:0000256" key="2">
    <source>
        <dbReference type="SAM" id="Phobius"/>
    </source>
</evidence>
<dbReference type="Pfam" id="PF25989">
    <property type="entry name" value="YknX_C"/>
    <property type="match status" value="1"/>
</dbReference>
<dbReference type="EMBL" id="JAAMPU010000107">
    <property type="protein sequence ID" value="NMH28870.1"/>
    <property type="molecule type" value="Genomic_DNA"/>
</dbReference>
<evidence type="ECO:0000256" key="1">
    <source>
        <dbReference type="ARBA" id="ARBA00009477"/>
    </source>
</evidence>
<dbReference type="InterPro" id="IPR058792">
    <property type="entry name" value="Beta-barrel_RND_2"/>
</dbReference>
<proteinExistence type="inferred from homology"/>
<keyword evidence="2" id="KW-0472">Membrane</keyword>
<dbReference type="Gene3D" id="2.40.420.20">
    <property type="match status" value="1"/>
</dbReference>
<keyword evidence="2" id="KW-1133">Transmembrane helix</keyword>
<dbReference type="InterPro" id="IPR058624">
    <property type="entry name" value="MdtA-like_HH"/>
</dbReference>
<dbReference type="InterPro" id="IPR058625">
    <property type="entry name" value="MdtA-like_BSH"/>
</dbReference>
<dbReference type="Pfam" id="PF25954">
    <property type="entry name" value="Beta-barrel_RND_2"/>
    <property type="match status" value="1"/>
</dbReference>
<dbReference type="GO" id="GO:0015562">
    <property type="term" value="F:efflux transmembrane transporter activity"/>
    <property type="evidence" value="ECO:0007669"/>
    <property type="project" value="TreeGrafter"/>
</dbReference>
<dbReference type="Gene3D" id="2.40.30.170">
    <property type="match status" value="1"/>
</dbReference>
<comment type="caution">
    <text evidence="7">The sequence shown here is derived from an EMBL/GenBank/DDBJ whole genome shotgun (WGS) entry which is preliminary data.</text>
</comment>
<feature type="domain" description="CusB-like beta-barrel" evidence="5">
    <location>
        <begin position="200"/>
        <end position="270"/>
    </location>
</feature>
<keyword evidence="2" id="KW-0812">Transmembrane</keyword>
<name>A0A972FP74_9FLAO</name>
<evidence type="ECO:0000259" key="6">
    <source>
        <dbReference type="Pfam" id="PF25989"/>
    </source>
</evidence>
<evidence type="ECO:0000313" key="7">
    <source>
        <dbReference type="EMBL" id="NMH28870.1"/>
    </source>
</evidence>
<organism evidence="7 8">
    <name type="scientific">Flavobacterium silvaticum</name>
    <dbReference type="NCBI Taxonomy" id="1852020"/>
    <lineage>
        <taxon>Bacteria</taxon>
        <taxon>Pseudomonadati</taxon>
        <taxon>Bacteroidota</taxon>
        <taxon>Flavobacteriia</taxon>
        <taxon>Flavobacteriales</taxon>
        <taxon>Flavobacteriaceae</taxon>
        <taxon>Flavobacterium</taxon>
    </lineage>
</organism>
<evidence type="ECO:0000259" key="3">
    <source>
        <dbReference type="Pfam" id="PF25876"/>
    </source>
</evidence>
<comment type="similarity">
    <text evidence="1">Belongs to the membrane fusion protein (MFP) (TC 8.A.1) family.</text>
</comment>
<dbReference type="SUPFAM" id="SSF111369">
    <property type="entry name" value="HlyD-like secretion proteins"/>
    <property type="match status" value="1"/>
</dbReference>
<accession>A0A972FP74</accession>
<evidence type="ECO:0000259" key="4">
    <source>
        <dbReference type="Pfam" id="PF25917"/>
    </source>
</evidence>
<dbReference type="NCBIfam" id="TIGR01730">
    <property type="entry name" value="RND_mfp"/>
    <property type="match status" value="1"/>
</dbReference>
<feature type="domain" description="YknX-like C-terminal permuted SH3-like" evidence="6">
    <location>
        <begin position="278"/>
        <end position="346"/>
    </location>
</feature>
<dbReference type="PANTHER" id="PTHR30469">
    <property type="entry name" value="MULTIDRUG RESISTANCE PROTEIN MDTA"/>
    <property type="match status" value="1"/>
</dbReference>
<dbReference type="Proteomes" id="UP000712080">
    <property type="component" value="Unassembled WGS sequence"/>
</dbReference>
<feature type="domain" description="Multidrug resistance protein MdtA-like barrel-sandwich hybrid" evidence="4">
    <location>
        <begin position="66"/>
        <end position="185"/>
    </location>
</feature>